<dbReference type="GO" id="GO:0051453">
    <property type="term" value="P:regulation of intracellular pH"/>
    <property type="evidence" value="ECO:0007669"/>
    <property type="project" value="TreeGrafter"/>
</dbReference>
<evidence type="ECO:0000313" key="12">
    <source>
        <dbReference type="EMBL" id="PFG34295.1"/>
    </source>
</evidence>
<evidence type="ECO:0000256" key="1">
    <source>
        <dbReference type="ARBA" id="ARBA00004651"/>
    </source>
</evidence>
<dbReference type="AlphaFoldDB" id="A0A2A9E7L0"/>
<evidence type="ECO:0000259" key="11">
    <source>
        <dbReference type="Pfam" id="PF00999"/>
    </source>
</evidence>
<dbReference type="InterPro" id="IPR018422">
    <property type="entry name" value="Cation/H_exchanger_CPA1"/>
</dbReference>
<keyword evidence="6" id="KW-0915">Sodium</keyword>
<dbReference type="Proteomes" id="UP000225548">
    <property type="component" value="Unassembled WGS sequence"/>
</dbReference>
<dbReference type="GO" id="GO:0015386">
    <property type="term" value="F:potassium:proton antiporter activity"/>
    <property type="evidence" value="ECO:0007669"/>
    <property type="project" value="TreeGrafter"/>
</dbReference>
<dbReference type="Pfam" id="PF00999">
    <property type="entry name" value="Na_H_Exchanger"/>
    <property type="match status" value="1"/>
</dbReference>
<keyword evidence="13" id="KW-1185">Reference proteome</keyword>
<feature type="transmembrane region" description="Helical" evidence="10">
    <location>
        <begin position="302"/>
        <end position="327"/>
    </location>
</feature>
<keyword evidence="8 10" id="KW-0472">Membrane</keyword>
<organism evidence="12 13">
    <name type="scientific">Sanguibacter antarcticus</name>
    <dbReference type="NCBI Taxonomy" id="372484"/>
    <lineage>
        <taxon>Bacteria</taxon>
        <taxon>Bacillati</taxon>
        <taxon>Actinomycetota</taxon>
        <taxon>Actinomycetes</taxon>
        <taxon>Micrococcales</taxon>
        <taxon>Sanguibacteraceae</taxon>
        <taxon>Sanguibacter</taxon>
    </lineage>
</organism>
<feature type="transmembrane region" description="Helical" evidence="10">
    <location>
        <begin position="86"/>
        <end position="105"/>
    </location>
</feature>
<keyword evidence="7" id="KW-0406">Ion transport</keyword>
<dbReference type="EMBL" id="PDJG01000001">
    <property type="protein sequence ID" value="PFG34295.1"/>
    <property type="molecule type" value="Genomic_DNA"/>
</dbReference>
<accession>A0A2A9E7L0</accession>
<keyword evidence="5 10" id="KW-1133">Transmembrane helix</keyword>
<evidence type="ECO:0000256" key="10">
    <source>
        <dbReference type="SAM" id="Phobius"/>
    </source>
</evidence>
<evidence type="ECO:0000313" key="13">
    <source>
        <dbReference type="Proteomes" id="UP000225548"/>
    </source>
</evidence>
<evidence type="ECO:0000256" key="4">
    <source>
        <dbReference type="ARBA" id="ARBA00022692"/>
    </source>
</evidence>
<keyword evidence="9" id="KW-0739">Sodium transport</keyword>
<keyword evidence="2" id="KW-0813">Transport</keyword>
<dbReference type="PANTHER" id="PTHR10110">
    <property type="entry name" value="SODIUM/HYDROGEN EXCHANGER"/>
    <property type="match status" value="1"/>
</dbReference>
<evidence type="ECO:0000256" key="8">
    <source>
        <dbReference type="ARBA" id="ARBA00023136"/>
    </source>
</evidence>
<feature type="transmembrane region" description="Helical" evidence="10">
    <location>
        <begin position="12"/>
        <end position="42"/>
    </location>
</feature>
<gene>
    <name evidence="12" type="ORF">ATL42_2201</name>
</gene>
<reference evidence="12 13" key="1">
    <citation type="submission" date="2017-10" db="EMBL/GenBank/DDBJ databases">
        <title>Sequencing the genomes of 1000 actinobacteria strains.</title>
        <authorList>
            <person name="Klenk H.-P."/>
        </authorList>
    </citation>
    <scope>NUCLEOTIDE SEQUENCE [LARGE SCALE GENOMIC DNA]</scope>
    <source>
        <strain evidence="12 13">DSM 18966</strain>
    </source>
</reference>
<name>A0A2A9E7L0_9MICO</name>
<dbReference type="PANTHER" id="PTHR10110:SF86">
    <property type="entry name" value="SODIUM_HYDROGEN EXCHANGER 7"/>
    <property type="match status" value="1"/>
</dbReference>
<dbReference type="RefSeq" id="WP_098455353.1">
    <property type="nucleotide sequence ID" value="NZ_PDJG01000001.1"/>
</dbReference>
<evidence type="ECO:0000256" key="7">
    <source>
        <dbReference type="ARBA" id="ARBA00023065"/>
    </source>
</evidence>
<evidence type="ECO:0000256" key="2">
    <source>
        <dbReference type="ARBA" id="ARBA00022448"/>
    </source>
</evidence>
<feature type="transmembrane region" description="Helical" evidence="10">
    <location>
        <begin position="54"/>
        <end position="74"/>
    </location>
</feature>
<evidence type="ECO:0000256" key="3">
    <source>
        <dbReference type="ARBA" id="ARBA00022475"/>
    </source>
</evidence>
<feature type="domain" description="Cation/H+ exchanger transmembrane" evidence="11">
    <location>
        <begin position="13"/>
        <end position="450"/>
    </location>
</feature>
<dbReference type="OrthoDB" id="57886at2"/>
<evidence type="ECO:0000256" key="9">
    <source>
        <dbReference type="ARBA" id="ARBA00023201"/>
    </source>
</evidence>
<comment type="caution">
    <text evidence="12">The sequence shown here is derived from an EMBL/GenBank/DDBJ whole genome shotgun (WGS) entry which is preliminary data.</text>
</comment>
<dbReference type="Gene3D" id="6.10.140.1330">
    <property type="match status" value="1"/>
</dbReference>
<dbReference type="GO" id="GO:0098719">
    <property type="term" value="P:sodium ion import across plasma membrane"/>
    <property type="evidence" value="ECO:0007669"/>
    <property type="project" value="TreeGrafter"/>
</dbReference>
<keyword evidence="4 10" id="KW-0812">Transmembrane</keyword>
<feature type="transmembrane region" description="Helical" evidence="10">
    <location>
        <begin position="181"/>
        <end position="198"/>
    </location>
</feature>
<comment type="subcellular location">
    <subcellularLocation>
        <location evidence="1">Cell membrane</location>
        <topology evidence="1">Multi-pass membrane protein</topology>
    </subcellularLocation>
</comment>
<keyword evidence="3" id="KW-1003">Cell membrane</keyword>
<feature type="transmembrane region" description="Helical" evidence="10">
    <location>
        <begin position="427"/>
        <end position="450"/>
    </location>
</feature>
<proteinExistence type="predicted"/>
<sequence length="580" mass="61531">MEYALLGVVGIVMVVAVASFATRLGVAAPLVLVVVGIVTSFVPGVPDFDFPPELILAVVLPPILYSAAVNVPLVDFRRNLKAITGLSVLLVIVSALVSGGVLYLLLPDLSIAAAIALGAVISPPDAVAATAIGKRLGLPPRLVTVLEGEGLVNDASALVLLRSAVAATAGAVTFGEIAGDFVYAVVAAIVVGFVVGHVTVRVRSRLDDPVLNTAISFAVPFIAYFPAEEIEASGVLAVVVAGLVTGHRSASHFSAQDRLTERINWRTVQFILENGVFLLMGIELKALVDQVQDDDLGVGRAVVLGLIITGVLVLLRVVFVVPLIAVLRRDQRRAVLRGERLDGALERLDRLDGAADASAAGLDEDQAARRRQARRFLTRRRADAEFLTSEGLGWRGGAVLAWSGMRGVVTLAAAQSLPSDIPYRAQLILIAFTVAIVTLLVQGGTLPLLIRGLKITGSDAAADRAELAGLYDTIASTGLATLDNPSLEQTDGAPFSPDVVERVREESLMLSEAFAERSEAEGTRPHAQHRALRLLVLQAERAALLDARASGEYSSRILERAQYMLDLEESRLTQLRDESM</sequence>
<evidence type="ECO:0000256" key="5">
    <source>
        <dbReference type="ARBA" id="ARBA00022989"/>
    </source>
</evidence>
<dbReference type="GO" id="GO:0015385">
    <property type="term" value="F:sodium:proton antiporter activity"/>
    <property type="evidence" value="ECO:0007669"/>
    <property type="project" value="InterPro"/>
</dbReference>
<dbReference type="InterPro" id="IPR006153">
    <property type="entry name" value="Cation/H_exchanger_TM"/>
</dbReference>
<dbReference type="GO" id="GO:0005886">
    <property type="term" value="C:plasma membrane"/>
    <property type="evidence" value="ECO:0007669"/>
    <property type="project" value="UniProtKB-SubCell"/>
</dbReference>
<feature type="transmembrane region" description="Helical" evidence="10">
    <location>
        <begin position="111"/>
        <end position="133"/>
    </location>
</feature>
<evidence type="ECO:0000256" key="6">
    <source>
        <dbReference type="ARBA" id="ARBA00023053"/>
    </source>
</evidence>
<protein>
    <submittedName>
        <fullName evidence="12">Sodium/proton antiporter (CPA1 family)</fullName>
    </submittedName>
</protein>